<sequence>MKLSPYYREGDKKCIGWVDRDKGVFIRLQKRPNAHFYSVPWEIVYRELRITKVYVVALTASTGVETPRVICTDLTKANRQWKSHARPKNYPGTWPRILDWKPVSGQERDEVLVALQEVEPFVI</sequence>
<evidence type="ECO:0000313" key="1">
    <source>
        <dbReference type="EMBL" id="GAW94371.1"/>
    </source>
</evidence>
<keyword evidence="2" id="KW-1185">Reference proteome</keyword>
<gene>
    <name evidence="1" type="ORF">KKC1_34770</name>
</gene>
<comment type="caution">
    <text evidence="1">The sequence shown here is derived from an EMBL/GenBank/DDBJ whole genome shotgun (WGS) entry which is preliminary data.</text>
</comment>
<proteinExistence type="predicted"/>
<evidence type="ECO:0000313" key="2">
    <source>
        <dbReference type="Proteomes" id="UP000197032"/>
    </source>
</evidence>
<dbReference type="AlphaFoldDB" id="A0A1Z5HYG5"/>
<protein>
    <submittedName>
        <fullName evidence="1">Uncharacterized protein</fullName>
    </submittedName>
</protein>
<dbReference type="RefSeq" id="WP_088555320.1">
    <property type="nucleotide sequence ID" value="NZ_BDGJ01000215.1"/>
</dbReference>
<organism evidence="1 2">
    <name type="scientific">Calderihabitans maritimus</name>
    <dbReference type="NCBI Taxonomy" id="1246530"/>
    <lineage>
        <taxon>Bacteria</taxon>
        <taxon>Bacillati</taxon>
        <taxon>Bacillota</taxon>
        <taxon>Clostridia</taxon>
        <taxon>Neomoorellales</taxon>
        <taxon>Calderihabitantaceae</taxon>
        <taxon>Calderihabitans</taxon>
    </lineage>
</organism>
<dbReference type="Proteomes" id="UP000197032">
    <property type="component" value="Unassembled WGS sequence"/>
</dbReference>
<accession>A0A1Z5HYG5</accession>
<dbReference type="EMBL" id="BDGJ01000215">
    <property type="protein sequence ID" value="GAW94371.1"/>
    <property type="molecule type" value="Genomic_DNA"/>
</dbReference>
<name>A0A1Z5HYG5_9FIRM</name>
<reference evidence="2" key="1">
    <citation type="journal article" date="2017" name="Appl. Environ. Microbiol.">
        <title>Genomic Analysis of Calderihabitans maritimus KKC1, a Thermophilic, Hydrogenogenic, Carboxydotrophic Bacterium Isolated from Marine Sediment.</title>
        <authorList>
            <person name="Omae K."/>
            <person name="Yoneda Y."/>
            <person name="Fukuyama Y."/>
            <person name="Yoshida T."/>
            <person name="Sako Y."/>
        </authorList>
    </citation>
    <scope>NUCLEOTIDE SEQUENCE [LARGE SCALE GENOMIC DNA]</scope>
    <source>
        <strain evidence="2">KKC1</strain>
    </source>
</reference>